<reference evidence="8" key="1">
    <citation type="submission" date="2023-06" db="EMBL/GenBank/DDBJ databases">
        <title>Survivors Of The Sea: Transcriptome response of Skeletonema marinoi to long-term dormancy.</title>
        <authorList>
            <person name="Pinder M.I.M."/>
            <person name="Kourtchenko O."/>
            <person name="Robertson E.K."/>
            <person name="Larsson T."/>
            <person name="Maumus F."/>
            <person name="Osuna-Cruz C.M."/>
            <person name="Vancaester E."/>
            <person name="Stenow R."/>
            <person name="Vandepoele K."/>
            <person name="Ploug H."/>
            <person name="Bruchert V."/>
            <person name="Godhe A."/>
            <person name="Topel M."/>
        </authorList>
    </citation>
    <scope>NUCLEOTIDE SEQUENCE</scope>
    <source>
        <strain evidence="8">R05AC</strain>
    </source>
</reference>
<gene>
    <name evidence="8" type="ORF">QTG54_006450</name>
</gene>
<keyword evidence="6" id="KW-0521">NADP</keyword>
<evidence type="ECO:0000256" key="6">
    <source>
        <dbReference type="RuleBase" id="RU000485"/>
    </source>
</evidence>
<dbReference type="GO" id="GO:0004616">
    <property type="term" value="F:phosphogluconate dehydrogenase (decarboxylating) activity"/>
    <property type="evidence" value="ECO:0007669"/>
    <property type="project" value="UniProtKB-EC"/>
</dbReference>
<dbReference type="PANTHER" id="PTHR11811">
    <property type="entry name" value="6-PHOSPHOGLUCONATE DEHYDROGENASE"/>
    <property type="match status" value="1"/>
</dbReference>
<keyword evidence="5 6" id="KW-0570">Pentose shunt</keyword>
<evidence type="ECO:0000256" key="3">
    <source>
        <dbReference type="ARBA" id="ARBA00023002"/>
    </source>
</evidence>
<evidence type="ECO:0000256" key="5">
    <source>
        <dbReference type="ARBA" id="ARBA00023126"/>
    </source>
</evidence>
<dbReference type="EC" id="1.1.1.44" evidence="6"/>
<dbReference type="InterPro" id="IPR036291">
    <property type="entry name" value="NAD(P)-bd_dom_sf"/>
</dbReference>
<evidence type="ECO:0000259" key="7">
    <source>
        <dbReference type="SMART" id="SM01350"/>
    </source>
</evidence>
<evidence type="ECO:0000256" key="2">
    <source>
        <dbReference type="ARBA" id="ARBA00008419"/>
    </source>
</evidence>
<dbReference type="EMBL" id="JATAAI010000010">
    <property type="protein sequence ID" value="KAK1742853.1"/>
    <property type="molecule type" value="Genomic_DNA"/>
</dbReference>
<dbReference type="InterPro" id="IPR006183">
    <property type="entry name" value="Pgluconate_DH"/>
</dbReference>
<dbReference type="InterPro" id="IPR013328">
    <property type="entry name" value="6PGD_dom2"/>
</dbReference>
<dbReference type="FunFam" id="3.40.50.720:FF:000007">
    <property type="entry name" value="6-phosphogluconate dehydrogenase, decarboxylating"/>
    <property type="match status" value="1"/>
</dbReference>
<dbReference type="Pfam" id="PF03446">
    <property type="entry name" value="NAD_binding_2"/>
    <property type="match status" value="1"/>
</dbReference>
<dbReference type="Gene3D" id="1.20.5.320">
    <property type="entry name" value="6-Phosphogluconate Dehydrogenase, domain 3"/>
    <property type="match status" value="1"/>
</dbReference>
<evidence type="ECO:0000313" key="9">
    <source>
        <dbReference type="Proteomes" id="UP001224775"/>
    </source>
</evidence>
<dbReference type="InterPro" id="IPR006113">
    <property type="entry name" value="6PGDH_Gnd/GntZ"/>
</dbReference>
<name>A0AAD8YAX4_9STRA</name>
<feature type="domain" description="6-phosphogluconate dehydrogenase C-terminal" evidence="7">
    <location>
        <begin position="247"/>
        <end position="540"/>
    </location>
</feature>
<protein>
    <recommendedName>
        <fullName evidence="6">6-phosphogluconate dehydrogenase, decarboxylating</fullName>
        <ecNumber evidence="6">1.1.1.44</ecNumber>
    </recommendedName>
</protein>
<dbReference type="Pfam" id="PF00393">
    <property type="entry name" value="6PGD"/>
    <property type="match status" value="1"/>
</dbReference>
<dbReference type="FunFam" id="1.10.1040.10:FF:000002">
    <property type="entry name" value="6-phosphogluconate dehydrogenase, decarboxylating"/>
    <property type="match status" value="1"/>
</dbReference>
<dbReference type="GO" id="GO:0006098">
    <property type="term" value="P:pentose-phosphate shunt"/>
    <property type="evidence" value="ECO:0007669"/>
    <property type="project" value="UniProtKB-KW"/>
</dbReference>
<comment type="caution">
    <text evidence="8">The sequence shown here is derived from an EMBL/GenBank/DDBJ whole genome shotgun (WGS) entry which is preliminary data.</text>
</comment>
<keyword evidence="9" id="KW-1185">Reference proteome</keyword>
<keyword evidence="3 6" id="KW-0560">Oxidoreductase</keyword>
<dbReference type="InterPro" id="IPR008927">
    <property type="entry name" value="6-PGluconate_DH-like_C_sf"/>
</dbReference>
<organism evidence="8 9">
    <name type="scientific">Skeletonema marinoi</name>
    <dbReference type="NCBI Taxonomy" id="267567"/>
    <lineage>
        <taxon>Eukaryota</taxon>
        <taxon>Sar</taxon>
        <taxon>Stramenopiles</taxon>
        <taxon>Ochrophyta</taxon>
        <taxon>Bacillariophyta</taxon>
        <taxon>Coscinodiscophyceae</taxon>
        <taxon>Thalassiosirophycidae</taxon>
        <taxon>Thalassiosirales</taxon>
        <taxon>Skeletonemataceae</taxon>
        <taxon>Skeletonema</taxon>
        <taxon>Skeletonema marinoi-dohrnii complex</taxon>
    </lineage>
</organism>
<dbReference type="Proteomes" id="UP001224775">
    <property type="component" value="Unassembled WGS sequence"/>
</dbReference>
<evidence type="ECO:0000256" key="1">
    <source>
        <dbReference type="ARBA" id="ARBA00004874"/>
    </source>
</evidence>
<dbReference type="Gene3D" id="3.40.50.720">
    <property type="entry name" value="NAD(P)-binding Rossmann-like Domain"/>
    <property type="match status" value="1"/>
</dbReference>
<dbReference type="PRINTS" id="PR00076">
    <property type="entry name" value="6PGDHDRGNASE"/>
</dbReference>
<dbReference type="FunFam" id="1.20.5.320:FF:000001">
    <property type="entry name" value="6-phosphogluconate dehydrogenase, decarboxylating"/>
    <property type="match status" value="1"/>
</dbReference>
<dbReference type="InterPro" id="IPR006115">
    <property type="entry name" value="6PGDH_NADP-bd"/>
</dbReference>
<dbReference type="SUPFAM" id="SSF48179">
    <property type="entry name" value="6-phosphogluconate dehydrogenase C-terminal domain-like"/>
    <property type="match status" value="1"/>
</dbReference>
<dbReference type="GO" id="GO:0019521">
    <property type="term" value="P:D-gluconate metabolic process"/>
    <property type="evidence" value="ECO:0007669"/>
    <property type="project" value="UniProtKB-KW"/>
</dbReference>
<proteinExistence type="inferred from homology"/>
<comment type="pathway">
    <text evidence="1 6">Carbohydrate degradation; pentose phosphate pathway; D-ribulose 5-phosphate from D-glucose 6-phosphate (oxidative stage): step 3/3.</text>
</comment>
<comment type="catalytic activity">
    <reaction evidence="6">
        <text>6-phospho-D-gluconate + NADP(+) = D-ribulose 5-phosphate + CO2 + NADPH</text>
        <dbReference type="Rhea" id="RHEA:10116"/>
        <dbReference type="ChEBI" id="CHEBI:16526"/>
        <dbReference type="ChEBI" id="CHEBI:57783"/>
        <dbReference type="ChEBI" id="CHEBI:58121"/>
        <dbReference type="ChEBI" id="CHEBI:58349"/>
        <dbReference type="ChEBI" id="CHEBI:58759"/>
        <dbReference type="EC" id="1.1.1.44"/>
    </reaction>
</comment>
<accession>A0AAD8YAX4</accession>
<dbReference type="SMART" id="SM01350">
    <property type="entry name" value="6PGD"/>
    <property type="match status" value="1"/>
</dbReference>
<dbReference type="AlphaFoldDB" id="A0AAD8YAX4"/>
<dbReference type="SUPFAM" id="SSF51735">
    <property type="entry name" value="NAD(P)-binding Rossmann-fold domains"/>
    <property type="match status" value="1"/>
</dbReference>
<evidence type="ECO:0000256" key="4">
    <source>
        <dbReference type="ARBA" id="ARBA00023064"/>
    </source>
</evidence>
<evidence type="ECO:0000313" key="8">
    <source>
        <dbReference type="EMBL" id="KAK1742853.1"/>
    </source>
</evidence>
<dbReference type="GO" id="GO:0050661">
    <property type="term" value="F:NADP binding"/>
    <property type="evidence" value="ECO:0007669"/>
    <property type="project" value="InterPro"/>
</dbReference>
<sequence length="557" mass="61535">MMMMKELNHPQFLIPIPPLPSTVSPDSILQIFLRQRWFPSNTPEEQLKNSRNHRCHKINQQQQQRNIMSCDIGLYGLAVMGQNFALNMASHGFKVCVANRSPAKVDLTVQRAKDEGDLPIVGTKSPEEFVAQLSKPRKIIILVMAGKPVDQTIATLSQYLEEGDVIIDGGNEWYQNTLRRAKELEAKGIHFVGMGISGGEEGARNGPSLMPGGPKEAYDMIEPIITKCAAQVNDGACTGYVGPVGAGNYVKMVHNGIEYGDMQLIGEVYDIMKHVLKLSNEEMANIFSEWNSTELQSYLIEITSTILGKKDEFVEGGYVVDYILDKTGMKGTGRWTIQEAAERSVAAPLMAASLDARYISARKDERIKASEILKGPEVTSAEIPVHKMQMLDDLKAALYAAKVCSYAQGLGIIKSCSEDMDWGINLSDCARMWKGGCIIRAALLQKIQDALARDKNLPNLILDPVVASELNDRTAAWRRVVVVAVGYGISTPALCGALNYFDSYRRKSLPANLTQAQRDFFGGHTYERTDREGVFHTAWTDAHKSIGDINERTAGEV</sequence>
<keyword evidence="4 6" id="KW-0311">Gluconate utilization</keyword>
<comment type="similarity">
    <text evidence="2 6">Belongs to the 6-phosphogluconate dehydrogenase family.</text>
</comment>
<dbReference type="InterPro" id="IPR006114">
    <property type="entry name" value="6PGDH_C"/>
</dbReference>
<dbReference type="NCBIfam" id="TIGR00873">
    <property type="entry name" value="gnd"/>
    <property type="match status" value="1"/>
</dbReference>
<dbReference type="NCBIfam" id="NF006765">
    <property type="entry name" value="PRK09287.1"/>
    <property type="match status" value="1"/>
</dbReference>
<dbReference type="Gene3D" id="1.10.1040.10">
    <property type="entry name" value="N-(1-d-carboxylethyl)-l-norvaline Dehydrogenase, domain 2"/>
    <property type="match status" value="1"/>
</dbReference>